<dbReference type="OrthoDB" id="2831360at2759"/>
<sequence>MMTDTLILTVFVYGPKESRVEVEMRPKIPPDVQGNLQKLEAWSQEVVFTGGMDVKHSNRWDYEICNKPARETIYNVASWIHLPEPRIVLYIHQICEAGISPCNFILEAQHRRITQEMGLPPQPPKSPAQTCRS</sequence>
<evidence type="ECO:0000313" key="2">
    <source>
        <dbReference type="Proteomes" id="UP000807353"/>
    </source>
</evidence>
<proteinExistence type="predicted"/>
<keyword evidence="2" id="KW-1185">Reference proteome</keyword>
<dbReference type="EMBL" id="MU150239">
    <property type="protein sequence ID" value="KAF9466899.1"/>
    <property type="molecule type" value="Genomic_DNA"/>
</dbReference>
<evidence type="ECO:0000313" key="1">
    <source>
        <dbReference type="EMBL" id="KAF9466899.1"/>
    </source>
</evidence>
<comment type="caution">
    <text evidence="1">The sequence shown here is derived from an EMBL/GenBank/DDBJ whole genome shotgun (WGS) entry which is preliminary data.</text>
</comment>
<protein>
    <submittedName>
        <fullName evidence="1">Uncharacterized protein</fullName>
    </submittedName>
</protein>
<accession>A0A9P6CNE7</accession>
<dbReference type="AlphaFoldDB" id="A0A9P6CNE7"/>
<organism evidence="1 2">
    <name type="scientific">Collybia nuda</name>
    <dbReference type="NCBI Taxonomy" id="64659"/>
    <lineage>
        <taxon>Eukaryota</taxon>
        <taxon>Fungi</taxon>
        <taxon>Dikarya</taxon>
        <taxon>Basidiomycota</taxon>
        <taxon>Agaricomycotina</taxon>
        <taxon>Agaricomycetes</taxon>
        <taxon>Agaricomycetidae</taxon>
        <taxon>Agaricales</taxon>
        <taxon>Tricholomatineae</taxon>
        <taxon>Clitocybaceae</taxon>
        <taxon>Collybia</taxon>
    </lineage>
</organism>
<dbReference type="Proteomes" id="UP000807353">
    <property type="component" value="Unassembled WGS sequence"/>
</dbReference>
<gene>
    <name evidence="1" type="ORF">BDZ94DRAFT_1250060</name>
</gene>
<name>A0A9P6CNE7_9AGAR</name>
<reference evidence="1" key="1">
    <citation type="submission" date="2020-11" db="EMBL/GenBank/DDBJ databases">
        <authorList>
            <consortium name="DOE Joint Genome Institute"/>
            <person name="Ahrendt S."/>
            <person name="Riley R."/>
            <person name="Andreopoulos W."/>
            <person name="Labutti K."/>
            <person name="Pangilinan J."/>
            <person name="Ruiz-Duenas F.J."/>
            <person name="Barrasa J.M."/>
            <person name="Sanchez-Garcia M."/>
            <person name="Camarero S."/>
            <person name="Miyauchi S."/>
            <person name="Serrano A."/>
            <person name="Linde D."/>
            <person name="Babiker R."/>
            <person name="Drula E."/>
            <person name="Ayuso-Fernandez I."/>
            <person name="Pacheco R."/>
            <person name="Padilla G."/>
            <person name="Ferreira P."/>
            <person name="Barriuso J."/>
            <person name="Kellner H."/>
            <person name="Castanera R."/>
            <person name="Alfaro M."/>
            <person name="Ramirez L."/>
            <person name="Pisabarro A.G."/>
            <person name="Kuo A."/>
            <person name="Tritt A."/>
            <person name="Lipzen A."/>
            <person name="He G."/>
            <person name="Yan M."/>
            <person name="Ng V."/>
            <person name="Cullen D."/>
            <person name="Martin F."/>
            <person name="Rosso M.-N."/>
            <person name="Henrissat B."/>
            <person name="Hibbett D."/>
            <person name="Martinez A.T."/>
            <person name="Grigoriev I.V."/>
        </authorList>
    </citation>
    <scope>NUCLEOTIDE SEQUENCE</scope>
    <source>
        <strain evidence="1">CBS 247.69</strain>
    </source>
</reference>